<dbReference type="OrthoDB" id="105697at2157"/>
<dbReference type="PATRIC" id="fig|1227492.4.peg.2874"/>
<reference evidence="3 4" key="1">
    <citation type="journal article" date="2014" name="PLoS Genet.">
        <title>Phylogenetically driven sequencing of extremely halophilic archaea reveals strategies for static and dynamic osmo-response.</title>
        <authorList>
            <person name="Becker E.A."/>
            <person name="Seitzer P.M."/>
            <person name="Tritt A."/>
            <person name="Larsen D."/>
            <person name="Krusor M."/>
            <person name="Yao A.I."/>
            <person name="Wu D."/>
            <person name="Madern D."/>
            <person name="Eisen J.A."/>
            <person name="Darling A.E."/>
            <person name="Facciotti M.T."/>
        </authorList>
    </citation>
    <scope>NUCLEOTIDE SEQUENCE [LARGE SCALE GENOMIC DNA]</scope>
    <source>
        <strain evidence="3 4">JCM 10990</strain>
    </source>
</reference>
<dbReference type="Pfam" id="PF00582">
    <property type="entry name" value="Usp"/>
    <property type="match status" value="1"/>
</dbReference>
<protein>
    <submittedName>
        <fullName evidence="3">UspA domain-containing protein</fullName>
    </submittedName>
</protein>
<sequence length="151" mass="15916">MYDSVLVGTDGSDDATAATKHAITLASDLGADFYGVAVVESRTDYDNAIVDPDERERKLRAAAAESLADLEERAQEADLAVETTVLTGVPYEEILEAADRWDVAAIVVGARGSSEFKRALLGSTVDAVVRFADRPVLVVNGDGEADRGDAG</sequence>
<dbReference type="InterPro" id="IPR006015">
    <property type="entry name" value="Universal_stress_UspA"/>
</dbReference>
<evidence type="ECO:0000313" key="4">
    <source>
        <dbReference type="Proteomes" id="UP000011693"/>
    </source>
</evidence>
<name>M0AE07_9EURY</name>
<dbReference type="PANTHER" id="PTHR46268">
    <property type="entry name" value="STRESS RESPONSE PROTEIN NHAX"/>
    <property type="match status" value="1"/>
</dbReference>
<dbReference type="InterPro" id="IPR014729">
    <property type="entry name" value="Rossmann-like_a/b/a_fold"/>
</dbReference>
<proteinExistence type="inferred from homology"/>
<evidence type="ECO:0000259" key="2">
    <source>
        <dbReference type="Pfam" id="PF00582"/>
    </source>
</evidence>
<dbReference type="CDD" id="cd00293">
    <property type="entry name" value="USP-like"/>
    <property type="match status" value="1"/>
</dbReference>
<dbReference type="Proteomes" id="UP000011693">
    <property type="component" value="Unassembled WGS sequence"/>
</dbReference>
<dbReference type="SUPFAM" id="SSF52402">
    <property type="entry name" value="Adenine nucleotide alpha hydrolases-like"/>
    <property type="match status" value="1"/>
</dbReference>
<accession>M0AE07</accession>
<evidence type="ECO:0000313" key="3">
    <source>
        <dbReference type="EMBL" id="ELY96985.1"/>
    </source>
</evidence>
<evidence type="ECO:0000256" key="1">
    <source>
        <dbReference type="ARBA" id="ARBA00008791"/>
    </source>
</evidence>
<keyword evidence="4" id="KW-1185">Reference proteome</keyword>
<dbReference type="Gene3D" id="3.40.50.620">
    <property type="entry name" value="HUPs"/>
    <property type="match status" value="1"/>
</dbReference>
<comment type="caution">
    <text evidence="3">The sequence shown here is derived from an EMBL/GenBank/DDBJ whole genome shotgun (WGS) entry which is preliminary data.</text>
</comment>
<gene>
    <name evidence="3" type="ORF">C482_14479</name>
</gene>
<dbReference type="RefSeq" id="WP_006168384.1">
    <property type="nucleotide sequence ID" value="NZ_AOIN01000078.1"/>
</dbReference>
<organism evidence="3 4">
    <name type="scientific">Natrialba chahannaoensis JCM 10990</name>
    <dbReference type="NCBI Taxonomy" id="1227492"/>
    <lineage>
        <taxon>Archaea</taxon>
        <taxon>Methanobacteriati</taxon>
        <taxon>Methanobacteriota</taxon>
        <taxon>Stenosarchaea group</taxon>
        <taxon>Halobacteria</taxon>
        <taxon>Halobacteriales</taxon>
        <taxon>Natrialbaceae</taxon>
        <taxon>Natrialba</taxon>
    </lineage>
</organism>
<dbReference type="InterPro" id="IPR006016">
    <property type="entry name" value="UspA"/>
</dbReference>
<dbReference type="AlphaFoldDB" id="M0AE07"/>
<dbReference type="PANTHER" id="PTHR46268:SF6">
    <property type="entry name" value="UNIVERSAL STRESS PROTEIN UP12"/>
    <property type="match status" value="1"/>
</dbReference>
<dbReference type="PRINTS" id="PR01438">
    <property type="entry name" value="UNVRSLSTRESS"/>
</dbReference>
<feature type="domain" description="UspA" evidence="2">
    <location>
        <begin position="1"/>
        <end position="139"/>
    </location>
</feature>
<dbReference type="EMBL" id="AOIN01000078">
    <property type="protein sequence ID" value="ELY96985.1"/>
    <property type="molecule type" value="Genomic_DNA"/>
</dbReference>
<comment type="similarity">
    <text evidence="1">Belongs to the universal stress protein A family.</text>
</comment>
<dbReference type="STRING" id="1227492.C482_14479"/>